<evidence type="ECO:0000313" key="1">
    <source>
        <dbReference type="EMBL" id="GAA4454012.1"/>
    </source>
</evidence>
<dbReference type="Proteomes" id="UP001501410">
    <property type="component" value="Unassembled WGS sequence"/>
</dbReference>
<protein>
    <submittedName>
        <fullName evidence="1">Uncharacterized protein</fullName>
    </submittedName>
</protein>
<accession>A0ABP8MRZ4</accession>
<gene>
    <name evidence="1" type="ORF">GCM10023092_15280</name>
</gene>
<name>A0ABP8MRZ4_9BACT</name>
<keyword evidence="2" id="KW-1185">Reference proteome</keyword>
<comment type="caution">
    <text evidence="1">The sequence shown here is derived from an EMBL/GenBank/DDBJ whole genome shotgun (WGS) entry which is preliminary data.</text>
</comment>
<reference evidence="2" key="1">
    <citation type="journal article" date="2019" name="Int. J. Syst. Evol. Microbiol.">
        <title>The Global Catalogue of Microorganisms (GCM) 10K type strain sequencing project: providing services to taxonomists for standard genome sequencing and annotation.</title>
        <authorList>
            <consortium name="The Broad Institute Genomics Platform"/>
            <consortium name="The Broad Institute Genome Sequencing Center for Infectious Disease"/>
            <person name="Wu L."/>
            <person name="Ma J."/>
        </authorList>
    </citation>
    <scope>NUCLEOTIDE SEQUENCE [LARGE SCALE GENOMIC DNA]</scope>
    <source>
        <strain evidence="2">JCM 31921</strain>
    </source>
</reference>
<proteinExistence type="predicted"/>
<dbReference type="RefSeq" id="WP_344824883.1">
    <property type="nucleotide sequence ID" value="NZ_BAABEZ010000022.1"/>
</dbReference>
<sequence>MRIFLASLLLTIFSFQILPVRAIGKILFKAQLTEELHEEDSPEDGDDPFDMDFTSKFKESLPASLRSSFPEPSYAEYRIAGLTTSVIHRSQFLEDQHYPDIFVPPPNA</sequence>
<dbReference type="EMBL" id="BAABEZ010000022">
    <property type="protein sequence ID" value="GAA4454012.1"/>
    <property type="molecule type" value="Genomic_DNA"/>
</dbReference>
<evidence type="ECO:0000313" key="2">
    <source>
        <dbReference type="Proteomes" id="UP001501410"/>
    </source>
</evidence>
<organism evidence="1 2">
    <name type="scientific">Rurimicrobium arvi</name>
    <dbReference type="NCBI Taxonomy" id="2049916"/>
    <lineage>
        <taxon>Bacteria</taxon>
        <taxon>Pseudomonadati</taxon>
        <taxon>Bacteroidota</taxon>
        <taxon>Chitinophagia</taxon>
        <taxon>Chitinophagales</taxon>
        <taxon>Chitinophagaceae</taxon>
        <taxon>Rurimicrobium</taxon>
    </lineage>
</organism>